<dbReference type="InterPro" id="IPR002110">
    <property type="entry name" value="Ankyrin_rpt"/>
</dbReference>
<feature type="repeat" description="ANK" evidence="2">
    <location>
        <begin position="921"/>
        <end position="949"/>
    </location>
</feature>
<dbReference type="STRING" id="47427.A0A2H3E0X0"/>
<dbReference type="PANTHER" id="PTHR10039">
    <property type="entry name" value="AMELOGENIN"/>
    <property type="match status" value="1"/>
</dbReference>
<evidence type="ECO:0000313" key="4">
    <source>
        <dbReference type="EMBL" id="PBK93346.1"/>
    </source>
</evidence>
<feature type="repeat" description="ANK" evidence="2">
    <location>
        <begin position="889"/>
        <end position="921"/>
    </location>
</feature>
<dbReference type="EMBL" id="KZ293656">
    <property type="protein sequence ID" value="PBK93346.1"/>
    <property type="molecule type" value="Genomic_DNA"/>
</dbReference>
<evidence type="ECO:0000256" key="2">
    <source>
        <dbReference type="PROSITE-ProRule" id="PRU00023"/>
    </source>
</evidence>
<dbReference type="InterPro" id="IPR036770">
    <property type="entry name" value="Ankyrin_rpt-contain_sf"/>
</dbReference>
<dbReference type="SUPFAM" id="SSF52540">
    <property type="entry name" value="P-loop containing nucleoside triphosphate hydrolases"/>
    <property type="match status" value="1"/>
</dbReference>
<reference evidence="5" key="1">
    <citation type="journal article" date="2017" name="Nat. Ecol. Evol.">
        <title>Genome expansion and lineage-specific genetic innovations in the forest pathogenic fungi Armillaria.</title>
        <authorList>
            <person name="Sipos G."/>
            <person name="Prasanna A.N."/>
            <person name="Walter M.C."/>
            <person name="O'Connor E."/>
            <person name="Balint B."/>
            <person name="Krizsan K."/>
            <person name="Kiss B."/>
            <person name="Hess J."/>
            <person name="Varga T."/>
            <person name="Slot J."/>
            <person name="Riley R."/>
            <person name="Boka B."/>
            <person name="Rigling D."/>
            <person name="Barry K."/>
            <person name="Lee J."/>
            <person name="Mihaltcheva S."/>
            <person name="LaButti K."/>
            <person name="Lipzen A."/>
            <person name="Waldron R."/>
            <person name="Moloney N.M."/>
            <person name="Sperisen C."/>
            <person name="Kredics L."/>
            <person name="Vagvoelgyi C."/>
            <person name="Patrignani A."/>
            <person name="Fitzpatrick D."/>
            <person name="Nagy I."/>
            <person name="Doyle S."/>
            <person name="Anderson J.B."/>
            <person name="Grigoriev I.V."/>
            <person name="Gueldener U."/>
            <person name="Muensterkoetter M."/>
            <person name="Nagy L.G."/>
        </authorList>
    </citation>
    <scope>NUCLEOTIDE SEQUENCE [LARGE SCALE GENOMIC DNA]</scope>
    <source>
        <strain evidence="5">Ar21-2</strain>
    </source>
</reference>
<evidence type="ECO:0000256" key="1">
    <source>
        <dbReference type="ARBA" id="ARBA00022737"/>
    </source>
</evidence>
<gene>
    <name evidence="4" type="ORF">ARMGADRAFT_121362</name>
</gene>
<accession>A0A2H3E0X0</accession>
<dbReference type="PROSITE" id="PS50088">
    <property type="entry name" value="ANK_REPEAT"/>
    <property type="match status" value="2"/>
</dbReference>
<dbReference type="Pfam" id="PF24883">
    <property type="entry name" value="NPHP3_N"/>
    <property type="match status" value="1"/>
</dbReference>
<dbReference type="InterPro" id="IPR056884">
    <property type="entry name" value="NPHP3-like_N"/>
</dbReference>
<keyword evidence="2" id="KW-0040">ANK repeat</keyword>
<sequence>MDPFSTITGILDLTDRCIQGYNFFKDVKDAPKACLELIEDLEADRAMIAELQEHVNKLEDNEKVRLPASLQNYKRTLDKLDAVSNKYRDPKFKFNFVSRATWVLSGEKEIKELRDDLKRNSGNFQPLLLQMAKDLNDMNKRQQEADAKKAADELGRRLQEVVKWLEPLHSEAKLQGVRERRQLGTCEWLLSHDLFVSWFESSSSFLWLNGIPGNGKTLLASFVIDHLVKSVTSDEIVLFAFADFQDARSTDVVALLRTLLAQLLCRCKPEDFVRDFTELETRMQLHRTDLPKSLPDIVGLLVKASAYWNRVFIVLDALDECARENREECIGAIHKLASGGSKTSVFVTSRAEQDIADVLNSLPTISLVDETERVKNDIQRLIEEKMKEYSRLARLREPVRTRITSTLLEKANGMFRLVDCQLQSLAKAKLEKDIDHILKNLPADLNSMYERILLSVEGEGQEAVEIVQCTLWWLVGSHRQLRLAELMEAVMVEAGRDSPNTELRPLSDEHLLEMCSSLVRYDAETNILTLSHASVQDFLFSDYLKGTVYHNYHIPSFSFLHRHITGLLSAYLQYEDFQNGPCTTPQSLAKHLEQHPLFAYVASSWHLHIVKMYETCSESGEQPPNIHTFFALFNDSEKSVLTQRLCRQVSHFGTELRYITKDGSSELQWKQRWGDIVVHGDLLKVTESDDKSFKDVGGFVFPYYEIGPSWLVDERGLLWKYPWQDLSNTTSIEELDYMVYPLLSEGPALLVRDLLHKLPLFKERPLFYFGTPLMISIFAGKLNTAKMLLQDFHIDVNTCAWHYDCGYEVVSPIFLATKYGHIEAVKLLLQCGSATVFPPEPRPEWLLKQEQGPDGLSDIIIGAANYGHADILQILICHGVDMNTRSSISDNTVLHAAVRYGHIDSIKVLIKACCDISPRSKGKTPLDLALNQWSLDIVQYLLDQGASFDQCLPQNFKDLEWAVGELWYLETQQYLVTPGDGGPQSQQDIKKIAYLLEKQLSSPPPHIIRAILDFAELWIVTSAEQHKFTEVKSYSPYEPYISTPPIAGGSETPVRRIIFMTLSAEEGARPHKLLQLIRD</sequence>
<evidence type="ECO:0000313" key="5">
    <source>
        <dbReference type="Proteomes" id="UP000217790"/>
    </source>
</evidence>
<dbReference type="PROSITE" id="PS50297">
    <property type="entry name" value="ANK_REP_REGION"/>
    <property type="match status" value="1"/>
</dbReference>
<dbReference type="Pfam" id="PF12796">
    <property type="entry name" value="Ank_2"/>
    <property type="match status" value="1"/>
</dbReference>
<dbReference type="PANTHER" id="PTHR10039:SF16">
    <property type="entry name" value="GPI INOSITOL-DEACYLASE"/>
    <property type="match status" value="1"/>
</dbReference>
<dbReference type="InParanoid" id="A0A2H3E0X0"/>
<evidence type="ECO:0000259" key="3">
    <source>
        <dbReference type="Pfam" id="PF24883"/>
    </source>
</evidence>
<dbReference type="Gene3D" id="3.40.50.300">
    <property type="entry name" value="P-loop containing nucleotide triphosphate hydrolases"/>
    <property type="match status" value="1"/>
</dbReference>
<name>A0A2H3E0X0_ARMGA</name>
<dbReference type="AlphaFoldDB" id="A0A2H3E0X0"/>
<proteinExistence type="predicted"/>
<keyword evidence="5" id="KW-1185">Reference proteome</keyword>
<dbReference type="OrthoDB" id="7464126at2759"/>
<dbReference type="Gene3D" id="1.25.40.20">
    <property type="entry name" value="Ankyrin repeat-containing domain"/>
    <property type="match status" value="2"/>
</dbReference>
<dbReference type="InterPro" id="IPR027417">
    <property type="entry name" value="P-loop_NTPase"/>
</dbReference>
<protein>
    <recommendedName>
        <fullName evidence="3">Nephrocystin 3-like N-terminal domain-containing protein</fullName>
    </recommendedName>
</protein>
<dbReference type="OMA" id="DRCIQGY"/>
<dbReference type="SUPFAM" id="SSF48403">
    <property type="entry name" value="Ankyrin repeat"/>
    <property type="match status" value="1"/>
</dbReference>
<keyword evidence="1" id="KW-0677">Repeat</keyword>
<feature type="domain" description="Nephrocystin 3-like N-terminal" evidence="3">
    <location>
        <begin position="184"/>
        <end position="350"/>
    </location>
</feature>
<dbReference type="Proteomes" id="UP000217790">
    <property type="component" value="Unassembled WGS sequence"/>
</dbReference>
<dbReference type="SMART" id="SM00248">
    <property type="entry name" value="ANK"/>
    <property type="match status" value="5"/>
</dbReference>
<organism evidence="4 5">
    <name type="scientific">Armillaria gallica</name>
    <name type="common">Bulbous honey fungus</name>
    <name type="synonym">Armillaria bulbosa</name>
    <dbReference type="NCBI Taxonomy" id="47427"/>
    <lineage>
        <taxon>Eukaryota</taxon>
        <taxon>Fungi</taxon>
        <taxon>Dikarya</taxon>
        <taxon>Basidiomycota</taxon>
        <taxon>Agaricomycotina</taxon>
        <taxon>Agaricomycetes</taxon>
        <taxon>Agaricomycetidae</taxon>
        <taxon>Agaricales</taxon>
        <taxon>Marasmiineae</taxon>
        <taxon>Physalacriaceae</taxon>
        <taxon>Armillaria</taxon>
    </lineage>
</organism>